<keyword evidence="2" id="KW-1185">Reference proteome</keyword>
<name>A0AAV4BL03_9GAST</name>
<reference evidence="1 2" key="1">
    <citation type="journal article" date="2021" name="Elife">
        <title>Chloroplast acquisition without the gene transfer in kleptoplastic sea slugs, Plakobranchus ocellatus.</title>
        <authorList>
            <person name="Maeda T."/>
            <person name="Takahashi S."/>
            <person name="Yoshida T."/>
            <person name="Shimamura S."/>
            <person name="Takaki Y."/>
            <person name="Nagai Y."/>
            <person name="Toyoda A."/>
            <person name="Suzuki Y."/>
            <person name="Arimoto A."/>
            <person name="Ishii H."/>
            <person name="Satoh N."/>
            <person name="Nishiyama T."/>
            <person name="Hasebe M."/>
            <person name="Maruyama T."/>
            <person name="Minagawa J."/>
            <person name="Obokata J."/>
            <person name="Shigenobu S."/>
        </authorList>
    </citation>
    <scope>NUCLEOTIDE SEQUENCE [LARGE SCALE GENOMIC DNA]</scope>
</reference>
<dbReference type="AlphaFoldDB" id="A0AAV4BL03"/>
<protein>
    <submittedName>
        <fullName evidence="1">Uncharacterized protein</fullName>
    </submittedName>
</protein>
<accession>A0AAV4BL03</accession>
<dbReference type="Proteomes" id="UP000735302">
    <property type="component" value="Unassembled WGS sequence"/>
</dbReference>
<evidence type="ECO:0000313" key="2">
    <source>
        <dbReference type="Proteomes" id="UP000735302"/>
    </source>
</evidence>
<dbReference type="EMBL" id="BLXT01005083">
    <property type="protein sequence ID" value="GFO19725.1"/>
    <property type="molecule type" value="Genomic_DNA"/>
</dbReference>
<organism evidence="1 2">
    <name type="scientific">Plakobranchus ocellatus</name>
    <dbReference type="NCBI Taxonomy" id="259542"/>
    <lineage>
        <taxon>Eukaryota</taxon>
        <taxon>Metazoa</taxon>
        <taxon>Spiralia</taxon>
        <taxon>Lophotrochozoa</taxon>
        <taxon>Mollusca</taxon>
        <taxon>Gastropoda</taxon>
        <taxon>Heterobranchia</taxon>
        <taxon>Euthyneura</taxon>
        <taxon>Panpulmonata</taxon>
        <taxon>Sacoglossa</taxon>
        <taxon>Placobranchoidea</taxon>
        <taxon>Plakobranchidae</taxon>
        <taxon>Plakobranchus</taxon>
    </lineage>
</organism>
<evidence type="ECO:0000313" key="1">
    <source>
        <dbReference type="EMBL" id="GFO19725.1"/>
    </source>
</evidence>
<comment type="caution">
    <text evidence="1">The sequence shown here is derived from an EMBL/GenBank/DDBJ whole genome shotgun (WGS) entry which is preliminary data.</text>
</comment>
<proteinExistence type="predicted"/>
<gene>
    <name evidence="1" type="ORF">PoB_004623000</name>
</gene>
<sequence>MTTGIEKRWKAFRVVDLRASAVLHTDLAWFLALCGGWVCLRLETSQPRVVYGLQSITDDLKLSGAPSGQGAGCGARTRDGRISADLRADSLSTEPQEWDGVGLSFSFTHSEIKQFMLG</sequence>